<proteinExistence type="predicted"/>
<evidence type="ECO:0000256" key="1">
    <source>
        <dbReference type="SAM" id="Phobius"/>
    </source>
</evidence>
<evidence type="ECO:0000313" key="3">
    <source>
        <dbReference type="Proteomes" id="UP000515800"/>
    </source>
</evidence>
<dbReference type="Proteomes" id="UP000515800">
    <property type="component" value="Chromosome"/>
</dbReference>
<dbReference type="EMBL" id="CP060724">
    <property type="protein sequence ID" value="QNN74739.1"/>
    <property type="molecule type" value="Genomic_DNA"/>
</dbReference>
<organism evidence="2 3">
    <name type="scientific">Weissella diestrammenae</name>
    <dbReference type="NCBI Taxonomy" id="1162633"/>
    <lineage>
        <taxon>Bacteria</taxon>
        <taxon>Bacillati</taxon>
        <taxon>Bacillota</taxon>
        <taxon>Bacilli</taxon>
        <taxon>Lactobacillales</taxon>
        <taxon>Lactobacillaceae</taxon>
        <taxon>Weissella</taxon>
    </lineage>
</organism>
<keyword evidence="1" id="KW-0812">Transmembrane</keyword>
<feature type="transmembrane region" description="Helical" evidence="1">
    <location>
        <begin position="82"/>
        <end position="105"/>
    </location>
</feature>
<dbReference type="KEGG" id="wdi:H9L19_04780"/>
<reference evidence="2 3" key="1">
    <citation type="submission" date="2020-08" db="EMBL/GenBank/DDBJ databases">
        <title>Genome sequence of Weissella diestrammenae KACC 16890T.</title>
        <authorList>
            <person name="Hyun D.-W."/>
            <person name="Bae J.-W."/>
        </authorList>
    </citation>
    <scope>NUCLEOTIDE SEQUENCE [LARGE SCALE GENOMIC DNA]</scope>
    <source>
        <strain evidence="2 3">KACC 16890</strain>
    </source>
</reference>
<dbReference type="AlphaFoldDB" id="A0A7G9T3R4"/>
<accession>A0A7G9T3R4</accession>
<protein>
    <submittedName>
        <fullName evidence="2">Uncharacterized protein</fullName>
    </submittedName>
</protein>
<name>A0A7G9T3R4_9LACO</name>
<feature type="transmembrane region" description="Helical" evidence="1">
    <location>
        <begin position="111"/>
        <end position="129"/>
    </location>
</feature>
<evidence type="ECO:0000313" key="2">
    <source>
        <dbReference type="EMBL" id="QNN74739.1"/>
    </source>
</evidence>
<keyword evidence="1" id="KW-0472">Membrane</keyword>
<keyword evidence="3" id="KW-1185">Reference proteome</keyword>
<keyword evidence="1" id="KW-1133">Transmembrane helix</keyword>
<dbReference type="RefSeq" id="WP_187528574.1">
    <property type="nucleotide sequence ID" value="NZ_CP060724.1"/>
</dbReference>
<gene>
    <name evidence="2" type="ORF">H9L19_04780</name>
</gene>
<sequence length="130" mass="14920">MKMFLGVRTDEENIRLSAEGKTKLKNVMELLKAASLEFVYVTEKIQGVAGINAAENIDFEIFQDYYKLEFLLDPKKRTMNRWMINCLFILSIAIWKFKSSFAISIATSYPIILRDVHCATTIIAIAVYVI</sequence>